<reference evidence="2 3" key="1">
    <citation type="submission" date="2016-03" db="EMBL/GenBank/DDBJ databases">
        <title>Complete genome sequence of Shewanella psychrophila WP2, a deep sea bacterium isolated from west Pacific sediment.</title>
        <authorList>
            <person name="Xu G."/>
            <person name="Jian H."/>
        </authorList>
    </citation>
    <scope>NUCLEOTIDE SEQUENCE [LARGE SCALE GENOMIC DNA]</scope>
    <source>
        <strain evidence="2 3">WP2</strain>
    </source>
</reference>
<dbReference type="AlphaFoldDB" id="A0A1S6HY93"/>
<feature type="signal peptide" evidence="1">
    <location>
        <begin position="1"/>
        <end position="19"/>
    </location>
</feature>
<feature type="chain" id="PRO_5010531945" description="PepSY domain-containing protein" evidence="1">
    <location>
        <begin position="20"/>
        <end position="178"/>
    </location>
</feature>
<evidence type="ECO:0000313" key="2">
    <source>
        <dbReference type="EMBL" id="AQS40556.1"/>
    </source>
</evidence>
<dbReference type="EMBL" id="CP014782">
    <property type="protein sequence ID" value="AQS40556.1"/>
    <property type="molecule type" value="Genomic_DNA"/>
</dbReference>
<evidence type="ECO:0008006" key="4">
    <source>
        <dbReference type="Google" id="ProtNLM"/>
    </source>
</evidence>
<dbReference type="Gene3D" id="3.10.450.40">
    <property type="match status" value="1"/>
</dbReference>
<proteinExistence type="predicted"/>
<dbReference type="RefSeq" id="WP_077755333.1">
    <property type="nucleotide sequence ID" value="NZ_CP014782.1"/>
</dbReference>
<protein>
    <recommendedName>
        <fullName evidence="4">PepSY domain-containing protein</fullName>
    </recommendedName>
</protein>
<dbReference type="STRING" id="225848.Sps_05492"/>
<accession>A0A1S6HY93</accession>
<dbReference type="KEGG" id="spsw:Sps_05492"/>
<sequence>MARWLVGLVLISSSGFSVAAWAETSILELLSDEGNLTPQAFLLQVEKDYPGIISEFEIDIENGELIYELSMIDTSAETVTEFEFRAKDGRLVTQQVSTLEADDRDELIAVNLMEDKSLTFYTLVDKAMKDKQAFILEAQLDHDLGISYLELKLINGDGKSKMAFDIKTLRPLPLLKWD</sequence>
<keyword evidence="3" id="KW-1185">Reference proteome</keyword>
<evidence type="ECO:0000313" key="3">
    <source>
        <dbReference type="Proteomes" id="UP000189545"/>
    </source>
</evidence>
<dbReference type="OrthoDB" id="6384217at2"/>
<evidence type="ECO:0000256" key="1">
    <source>
        <dbReference type="SAM" id="SignalP"/>
    </source>
</evidence>
<name>A0A1S6HY93_9GAMM</name>
<gene>
    <name evidence="2" type="ORF">Sps_05492</name>
</gene>
<dbReference type="Proteomes" id="UP000189545">
    <property type="component" value="Chromosome"/>
</dbReference>
<keyword evidence="1" id="KW-0732">Signal</keyword>
<organism evidence="2 3">
    <name type="scientific">Shewanella psychrophila</name>
    <dbReference type="NCBI Taxonomy" id="225848"/>
    <lineage>
        <taxon>Bacteria</taxon>
        <taxon>Pseudomonadati</taxon>
        <taxon>Pseudomonadota</taxon>
        <taxon>Gammaproteobacteria</taxon>
        <taxon>Alteromonadales</taxon>
        <taxon>Shewanellaceae</taxon>
        <taxon>Shewanella</taxon>
    </lineage>
</organism>